<dbReference type="EMBL" id="JAUUCC010000011">
    <property type="protein sequence ID" value="MEE2050112.1"/>
    <property type="molecule type" value="Genomic_DNA"/>
</dbReference>
<name>A0ABU7KN59_9ACTN</name>
<accession>A0ABU7KN59</accession>
<reference evidence="2 3" key="1">
    <citation type="submission" date="2023-07" db="EMBL/GenBank/DDBJ databases">
        <authorList>
            <person name="Girao M."/>
            <person name="Carvalho M.F."/>
        </authorList>
    </citation>
    <scope>NUCLEOTIDE SEQUENCE [LARGE SCALE GENOMIC DNA]</scope>
    <source>
        <strain evidence="2 3">66/93</strain>
    </source>
</reference>
<organism evidence="2 3">
    <name type="scientific">Nocardiopsis tropica</name>
    <dbReference type="NCBI Taxonomy" id="109330"/>
    <lineage>
        <taxon>Bacteria</taxon>
        <taxon>Bacillati</taxon>
        <taxon>Actinomycetota</taxon>
        <taxon>Actinomycetes</taxon>
        <taxon>Streptosporangiales</taxon>
        <taxon>Nocardiopsidaceae</taxon>
        <taxon>Nocardiopsis</taxon>
    </lineage>
</organism>
<feature type="region of interest" description="Disordered" evidence="1">
    <location>
        <begin position="221"/>
        <end position="252"/>
    </location>
</feature>
<evidence type="ECO:0000313" key="2">
    <source>
        <dbReference type="EMBL" id="MEE2050112.1"/>
    </source>
</evidence>
<dbReference type="Proteomes" id="UP001348641">
    <property type="component" value="Unassembled WGS sequence"/>
</dbReference>
<gene>
    <name evidence="2" type="ORF">Q8A49_06325</name>
</gene>
<dbReference type="RefSeq" id="WP_330157356.1">
    <property type="nucleotide sequence ID" value="NZ_BAAAJA010000028.1"/>
</dbReference>
<evidence type="ECO:0000313" key="3">
    <source>
        <dbReference type="Proteomes" id="UP001348641"/>
    </source>
</evidence>
<sequence>MIFRPQVLQETSNAYDQFSEYFRDIRSFFEVLSVRFSLPEYGTRLTPVAGKALFSNANSYLLSDDSAYPYYLWLPSWLGRFYIDAERIPEGRTADDCRIADAGLVAFVWPWLGFGDAYVQNSPHPECWFGVTDPRPQNPDEPVLTTAQNLFNHFRLETTFEAERGGWLTGGFHPEPRIDCNLTGTWYLRRVPLSVLTDYYQVEKNVIRPLGEKFTELSEAGRENTAAFSAGKAEGPFSGNGVNGNSSKLEIP</sequence>
<protein>
    <submittedName>
        <fullName evidence="2">Uncharacterized protein</fullName>
    </submittedName>
</protein>
<comment type="caution">
    <text evidence="2">The sequence shown here is derived from an EMBL/GenBank/DDBJ whole genome shotgun (WGS) entry which is preliminary data.</text>
</comment>
<feature type="compositionally biased region" description="Polar residues" evidence="1">
    <location>
        <begin position="243"/>
        <end position="252"/>
    </location>
</feature>
<evidence type="ECO:0000256" key="1">
    <source>
        <dbReference type="SAM" id="MobiDB-lite"/>
    </source>
</evidence>
<proteinExistence type="predicted"/>